<keyword evidence="5" id="KW-1185">Reference proteome</keyword>
<keyword evidence="1" id="KW-0489">Methyltransferase</keyword>
<accession>A0A2W2GWE1</accession>
<dbReference type="EMBL" id="POUA01000034">
    <property type="protein sequence ID" value="PZG52262.1"/>
    <property type="molecule type" value="Genomic_DNA"/>
</dbReference>
<keyword evidence="3" id="KW-0949">S-adenosyl-L-methionine</keyword>
<dbReference type="GO" id="GO:0008757">
    <property type="term" value="F:S-adenosylmethionine-dependent methyltransferase activity"/>
    <property type="evidence" value="ECO:0007669"/>
    <property type="project" value="InterPro"/>
</dbReference>
<dbReference type="PANTHER" id="PTHR43464">
    <property type="entry name" value="METHYLTRANSFERASE"/>
    <property type="match status" value="1"/>
</dbReference>
<evidence type="ECO:0000256" key="1">
    <source>
        <dbReference type="ARBA" id="ARBA00022603"/>
    </source>
</evidence>
<evidence type="ECO:0000256" key="3">
    <source>
        <dbReference type="ARBA" id="ARBA00022691"/>
    </source>
</evidence>
<protein>
    <recommendedName>
        <fullName evidence="6">Methyltransferase domain-containing protein</fullName>
    </recommendedName>
</protein>
<name>A0A2W2GWE1_9ACTN</name>
<reference evidence="4 5" key="1">
    <citation type="submission" date="2018-01" db="EMBL/GenBank/DDBJ databases">
        <title>Draft genome sequence of Sphaerisporangium sp. 7K107.</title>
        <authorList>
            <person name="Sahin N."/>
            <person name="Saygin H."/>
            <person name="Ay H."/>
        </authorList>
    </citation>
    <scope>NUCLEOTIDE SEQUENCE [LARGE SCALE GENOMIC DNA]</scope>
    <source>
        <strain evidence="4 5">7K107</strain>
    </source>
</reference>
<evidence type="ECO:0000256" key="2">
    <source>
        <dbReference type="ARBA" id="ARBA00022679"/>
    </source>
</evidence>
<gene>
    <name evidence="4" type="ORF">C1I98_07155</name>
</gene>
<dbReference type="AlphaFoldDB" id="A0A2W2GWE1"/>
<dbReference type="Proteomes" id="UP000248544">
    <property type="component" value="Unassembled WGS sequence"/>
</dbReference>
<dbReference type="InterPro" id="IPR029063">
    <property type="entry name" value="SAM-dependent_MTases_sf"/>
</dbReference>
<dbReference type="PANTHER" id="PTHR43464:SF19">
    <property type="entry name" value="UBIQUINONE BIOSYNTHESIS O-METHYLTRANSFERASE, MITOCHONDRIAL"/>
    <property type="match status" value="1"/>
</dbReference>
<dbReference type="SUPFAM" id="SSF53335">
    <property type="entry name" value="S-adenosyl-L-methionine-dependent methyltransferases"/>
    <property type="match status" value="1"/>
</dbReference>
<organism evidence="4 5">
    <name type="scientific">Spongiactinospora gelatinilytica</name>
    <dbReference type="NCBI Taxonomy" id="2666298"/>
    <lineage>
        <taxon>Bacteria</taxon>
        <taxon>Bacillati</taxon>
        <taxon>Actinomycetota</taxon>
        <taxon>Actinomycetes</taxon>
        <taxon>Streptosporangiales</taxon>
        <taxon>Streptosporangiaceae</taxon>
        <taxon>Spongiactinospora</taxon>
    </lineage>
</organism>
<evidence type="ECO:0000313" key="4">
    <source>
        <dbReference type="EMBL" id="PZG52262.1"/>
    </source>
</evidence>
<dbReference type="CDD" id="cd02440">
    <property type="entry name" value="AdoMet_MTases"/>
    <property type="match status" value="1"/>
</dbReference>
<dbReference type="InterPro" id="IPR008715">
    <property type="entry name" value="SAM-MeTfrase_NodS-like"/>
</dbReference>
<evidence type="ECO:0008006" key="6">
    <source>
        <dbReference type="Google" id="ProtNLM"/>
    </source>
</evidence>
<dbReference type="Gene3D" id="3.40.50.150">
    <property type="entry name" value="Vaccinia Virus protein VP39"/>
    <property type="match status" value="1"/>
</dbReference>
<proteinExistence type="predicted"/>
<keyword evidence="2" id="KW-0808">Transferase</keyword>
<dbReference type="GO" id="GO:0032259">
    <property type="term" value="P:methylation"/>
    <property type="evidence" value="ECO:0007669"/>
    <property type="project" value="UniProtKB-KW"/>
</dbReference>
<evidence type="ECO:0000313" key="5">
    <source>
        <dbReference type="Proteomes" id="UP000248544"/>
    </source>
</evidence>
<dbReference type="Pfam" id="PF05401">
    <property type="entry name" value="NodS"/>
    <property type="match status" value="1"/>
</dbReference>
<comment type="caution">
    <text evidence="4">The sequence shown here is derived from an EMBL/GenBank/DDBJ whole genome shotgun (WGS) entry which is preliminary data.</text>
</comment>
<sequence>MNRAPGISRLKCMPDIHDRLHRTFFRAVSLLSARTQGRFLRGFFQWVHHAPDPWRYETEPYEIDKYEVTLRHIPGRAYLRALDVGCSEGAFTRRLARAYPEAECVGVDVSAQAVARAAAKAAGTARFVALDFLNDDPGGIFDLVICAEVLYYVGRGERLRLIFERFRTFMAPGGVLVLVHEWPEARRLYRYLDESPSFRKVAEHPYEHPERSYAVTVYERVEPPHPAAPASAATVHRSRDAFR</sequence>
<dbReference type="GO" id="GO:0009312">
    <property type="term" value="P:oligosaccharide biosynthetic process"/>
    <property type="evidence" value="ECO:0007669"/>
    <property type="project" value="InterPro"/>
</dbReference>